<dbReference type="SUPFAM" id="SSF56849">
    <property type="entry name" value="delta-Endotoxin (insectocide), N-terminal domain"/>
    <property type="match status" value="1"/>
</dbReference>
<dbReference type="EMBL" id="JAAOAR010000873">
    <property type="protein sequence ID" value="KAF5572772.1"/>
    <property type="molecule type" value="Genomic_DNA"/>
</dbReference>
<organism evidence="2 3">
    <name type="scientific">Fusarium pseudoanthophilum</name>
    <dbReference type="NCBI Taxonomy" id="48495"/>
    <lineage>
        <taxon>Eukaryota</taxon>
        <taxon>Fungi</taxon>
        <taxon>Dikarya</taxon>
        <taxon>Ascomycota</taxon>
        <taxon>Pezizomycotina</taxon>
        <taxon>Sordariomycetes</taxon>
        <taxon>Hypocreomycetidae</taxon>
        <taxon>Hypocreales</taxon>
        <taxon>Nectriaceae</taxon>
        <taxon>Fusarium</taxon>
        <taxon>Fusarium fujikuroi species complex</taxon>
    </lineage>
</organism>
<feature type="region of interest" description="Disordered" evidence="1">
    <location>
        <begin position="569"/>
        <end position="716"/>
    </location>
</feature>
<evidence type="ECO:0000256" key="1">
    <source>
        <dbReference type="SAM" id="MobiDB-lite"/>
    </source>
</evidence>
<feature type="compositionally biased region" description="Polar residues" evidence="1">
    <location>
        <begin position="653"/>
        <end position="668"/>
    </location>
</feature>
<proteinExistence type="predicted"/>
<dbReference type="Gene3D" id="1.20.190.10">
    <property type="entry name" value="Pesticidal crystal protein, N-terminal domain"/>
    <property type="match status" value="1"/>
</dbReference>
<feature type="compositionally biased region" description="Acidic residues" evidence="1">
    <location>
        <begin position="576"/>
        <end position="634"/>
    </location>
</feature>
<comment type="caution">
    <text evidence="2">The sequence shown here is derived from an EMBL/GenBank/DDBJ whole genome shotgun (WGS) entry which is preliminary data.</text>
</comment>
<accession>A0A8H5KF81</accession>
<gene>
    <name evidence="2" type="ORF">FPANT_12835</name>
</gene>
<feature type="compositionally biased region" description="Basic and acidic residues" evidence="1">
    <location>
        <begin position="702"/>
        <end position="716"/>
    </location>
</feature>
<dbReference type="Proteomes" id="UP000544095">
    <property type="component" value="Unassembled WGS sequence"/>
</dbReference>
<reference evidence="2 3" key="1">
    <citation type="submission" date="2020-05" db="EMBL/GenBank/DDBJ databases">
        <title>Identification and distribution of gene clusters putatively required for synthesis of sphingolipid metabolism inhibitors in phylogenetically diverse species of the filamentous fungus Fusarium.</title>
        <authorList>
            <person name="Kim H.-S."/>
            <person name="Busman M."/>
            <person name="Brown D.W."/>
            <person name="Divon H."/>
            <person name="Uhlig S."/>
            <person name="Proctor R.H."/>
        </authorList>
    </citation>
    <scope>NUCLEOTIDE SEQUENCE [LARGE SCALE GENOMIC DNA]</scope>
    <source>
        <strain evidence="2 3">NRRL 25211</strain>
    </source>
</reference>
<evidence type="ECO:0000313" key="2">
    <source>
        <dbReference type="EMBL" id="KAF5572772.1"/>
    </source>
</evidence>
<evidence type="ECO:0000313" key="3">
    <source>
        <dbReference type="Proteomes" id="UP000544095"/>
    </source>
</evidence>
<dbReference type="GO" id="GO:0090729">
    <property type="term" value="F:toxin activity"/>
    <property type="evidence" value="ECO:0007669"/>
    <property type="project" value="InterPro"/>
</dbReference>
<protein>
    <submittedName>
        <fullName evidence="2">Pesticidal crystal cry3Ba</fullName>
    </submittedName>
</protein>
<name>A0A8H5KF81_9HYPO</name>
<keyword evidence="3" id="KW-1185">Reference proteome</keyword>
<dbReference type="InterPro" id="IPR036716">
    <property type="entry name" value="Pest_crys_N_sf"/>
</dbReference>
<dbReference type="AlphaFoldDB" id="A0A8H5KF81"/>
<sequence length="716" mass="81774">MWEKLRDRIEALVDTKIAKTQMVILRKKIRGFRDNMENCKRVWEDYRDLAGEEQMRARDTLKTTHIAFLIVVRTTIPEFRVEQFALQSDSMRLGRAWGYSEKNIDTIYPDFKKKMSPQGVTGYAASITSERSHLLKVAIARAINLEMPTSIIDTCKGAYSELAVPASGFAGHAKGYDDLDYASYAYEINPADTLKAYVDYNSGRPVIVLNHVEYWLYLAGDKTPDYVLRKLDREIYFGPFGCHTINAALSTTSERIVCDRGPYINSALGKVRFWNNRDRALECGSGKNGSYNGCAAPPGYRLTNAHITNYYTQRLGKRMLESIFLGGGVRRFNSVHEKIPIDITSEVIEQSLAVLQPEDFLSQALRYLKHCDLNPAGHHHERRLTEIMQRLDDKYGEFLKSKNLLEFTAQQNWLEEAIKVPIEGSMRSGHNNNHAKLVVETPEDRYRNQLEHTIDSELEALTGVQKKSRPKDLELLTLCPVTIKRSFTLLKPFDYTERYSLHYILLRKYSGDGNLTHEEADREAKILLNEYKAEHFESLCEESRELTEWQEREKVRDWKYWKESEYDRRANSTGYDESEDNESQEDGSEDEEPEDEESGDDESEDEEAESGDDESGGDESEGDESEGEEAESEGDGVSSSAGMDIDLPEPTSEDLTTQISVLQISNKKSNGEAGGVTKTAKKRPLDDSDDADEAAASGYKRAKMEHWRKRFDPRWR</sequence>